<organism evidence="6">
    <name type="scientific">gut metagenome</name>
    <dbReference type="NCBI Taxonomy" id="749906"/>
    <lineage>
        <taxon>unclassified sequences</taxon>
        <taxon>metagenomes</taxon>
        <taxon>organismal metagenomes</taxon>
    </lineage>
</organism>
<comment type="subcellular location">
    <subcellularLocation>
        <location evidence="1">Cell outer membrane</location>
    </subcellularLocation>
</comment>
<evidence type="ECO:0000256" key="1">
    <source>
        <dbReference type="ARBA" id="ARBA00004442"/>
    </source>
</evidence>
<dbReference type="InterPro" id="IPR011990">
    <property type="entry name" value="TPR-like_helical_dom_sf"/>
</dbReference>
<keyword evidence="4" id="KW-0998">Cell outer membrane</keyword>
<gene>
    <name evidence="6" type="ORF">EVA_06499</name>
</gene>
<dbReference type="EMBL" id="AMCI01001483">
    <property type="protein sequence ID" value="EJX05394.1"/>
    <property type="molecule type" value="Genomic_DNA"/>
</dbReference>
<feature type="domain" description="RagB/SusD" evidence="5">
    <location>
        <begin position="286"/>
        <end position="550"/>
    </location>
</feature>
<proteinExistence type="predicted"/>
<keyword evidence="2" id="KW-0732">Signal</keyword>
<evidence type="ECO:0000259" key="5">
    <source>
        <dbReference type="Pfam" id="PF07980"/>
    </source>
</evidence>
<reference evidence="6" key="1">
    <citation type="journal article" date="2012" name="PLoS ONE">
        <title>Gene sets for utilization of primary and secondary nutrition supplies in the distal gut of endangered iberian lynx.</title>
        <authorList>
            <person name="Alcaide M."/>
            <person name="Messina E."/>
            <person name="Richter M."/>
            <person name="Bargiela R."/>
            <person name="Peplies J."/>
            <person name="Huws S.A."/>
            <person name="Newbold C.J."/>
            <person name="Golyshin P.N."/>
            <person name="Simon M.A."/>
            <person name="Lopez G."/>
            <person name="Yakimov M.M."/>
            <person name="Ferrer M."/>
        </authorList>
    </citation>
    <scope>NUCLEOTIDE SEQUENCE</scope>
</reference>
<comment type="caution">
    <text evidence="6">The sequence shown here is derived from an EMBL/GenBank/DDBJ whole genome shotgun (WGS) entry which is preliminary data.</text>
</comment>
<dbReference type="Pfam" id="PF07980">
    <property type="entry name" value="SusD_RagB"/>
    <property type="match status" value="1"/>
</dbReference>
<evidence type="ECO:0000313" key="6">
    <source>
        <dbReference type="EMBL" id="EJX05394.1"/>
    </source>
</evidence>
<sequence length="619" mass="71233">MKKHILLALFSVAVFTTACDDVLERPQLEKPIDGNFWRNEMDVRLHANSYYPNFFVGYNSGWSTAWAIGTNGSFGFNDDVAQAGKQTLFENTVPENRGSIKDTPEILTQYAGANWNFAWVRNLNVFQNRLQTKAKANLSPEAFDHWWGVTQFLKGYEYCRLVHTFGDVPWFESELKDTEREQMFKNRDSREFVMDKVYDLFDEALHKIRLNDGPNVLNRYIAAGFISRCMLFEGTWQKYHNNNQELAKKYLKQAVAAADIVRNSHLFEVSGDFRSLFCSQDLKGHKEILMYRHYMADKSVTHMQASYTNGYENQGNAANLALAKSFICQDGKVFDGSDEQLTLDEMVRTRDSRFEATFADKPKIEASTLLYIWKFCPREAWTMEHPEQTAIYGSNTNTNDAPVMRYSEVLLNWIEAKAELATLGEAAVTQPEIDESINALRDRPLATEAVQKGVKKTEHLKLADVTADFDPARDKGNVVAGDYEVAPLIWEIRRERRMEMVYEEHRLLDLKRWKKLHYMDNEKYPDTMRGLWIDMQEDYPALLEADKDGKYAKRQVINAAGQLITYDGSNAAAMVGFYVPLNAAPRDPFTDRSYCSPVGNQQINDYKDRGFTLSQTKGW</sequence>
<protein>
    <submittedName>
        <fullName evidence="6">RagB/SusD domain-containing protein</fullName>
    </submittedName>
</protein>
<evidence type="ECO:0000256" key="2">
    <source>
        <dbReference type="ARBA" id="ARBA00022729"/>
    </source>
</evidence>
<name>J9GER4_9ZZZZ</name>
<dbReference type="GO" id="GO:0009279">
    <property type="term" value="C:cell outer membrane"/>
    <property type="evidence" value="ECO:0007669"/>
    <property type="project" value="UniProtKB-SubCell"/>
</dbReference>
<evidence type="ECO:0000256" key="4">
    <source>
        <dbReference type="ARBA" id="ARBA00023237"/>
    </source>
</evidence>
<keyword evidence="3" id="KW-0472">Membrane</keyword>
<dbReference type="InterPro" id="IPR012944">
    <property type="entry name" value="SusD_RagB_dom"/>
</dbReference>
<dbReference type="Gene3D" id="1.25.40.390">
    <property type="match status" value="1"/>
</dbReference>
<dbReference type="AlphaFoldDB" id="J9GER4"/>
<dbReference type="PROSITE" id="PS51257">
    <property type="entry name" value="PROKAR_LIPOPROTEIN"/>
    <property type="match status" value="1"/>
</dbReference>
<accession>J9GER4</accession>
<dbReference type="SUPFAM" id="SSF48452">
    <property type="entry name" value="TPR-like"/>
    <property type="match status" value="1"/>
</dbReference>
<evidence type="ECO:0000256" key="3">
    <source>
        <dbReference type="ARBA" id="ARBA00023136"/>
    </source>
</evidence>